<evidence type="ECO:0000259" key="7">
    <source>
        <dbReference type="PROSITE" id="PS50110"/>
    </source>
</evidence>
<dbReference type="AlphaFoldDB" id="A0A4R5E0F8"/>
<dbReference type="GO" id="GO:0003677">
    <property type="term" value="F:DNA binding"/>
    <property type="evidence" value="ECO:0007669"/>
    <property type="project" value="UniProtKB-KW"/>
</dbReference>
<dbReference type="PROSITE" id="PS50110">
    <property type="entry name" value="RESPONSE_REGULATORY"/>
    <property type="match status" value="1"/>
</dbReference>
<evidence type="ECO:0000256" key="4">
    <source>
        <dbReference type="ARBA" id="ARBA00023163"/>
    </source>
</evidence>
<gene>
    <name evidence="8" type="ORF">E0F88_04870</name>
</gene>
<dbReference type="GO" id="GO:0006355">
    <property type="term" value="P:regulation of DNA-templated transcription"/>
    <property type="evidence" value="ECO:0007669"/>
    <property type="project" value="InterPro"/>
</dbReference>
<evidence type="ECO:0000313" key="9">
    <source>
        <dbReference type="Proteomes" id="UP000294850"/>
    </source>
</evidence>
<dbReference type="Pfam" id="PF00196">
    <property type="entry name" value="GerE"/>
    <property type="match status" value="1"/>
</dbReference>
<dbReference type="InterPro" id="IPR000792">
    <property type="entry name" value="Tscrpt_reg_LuxR_C"/>
</dbReference>
<dbReference type="EMBL" id="SMFL01000002">
    <property type="protein sequence ID" value="TDE17235.1"/>
    <property type="molecule type" value="Genomic_DNA"/>
</dbReference>
<feature type="modified residue" description="4-aspartylphosphate" evidence="5">
    <location>
        <position position="55"/>
    </location>
</feature>
<keyword evidence="2" id="KW-0805">Transcription regulation</keyword>
<dbReference type="Proteomes" id="UP000294850">
    <property type="component" value="Unassembled WGS sequence"/>
</dbReference>
<evidence type="ECO:0000313" key="8">
    <source>
        <dbReference type="EMBL" id="TDE17235.1"/>
    </source>
</evidence>
<dbReference type="Gene3D" id="3.40.50.2300">
    <property type="match status" value="1"/>
</dbReference>
<keyword evidence="4" id="KW-0804">Transcription</keyword>
<dbReference type="PANTHER" id="PTHR43214:SF41">
    <property type="entry name" value="NITRATE_NITRITE RESPONSE REGULATOR PROTEIN NARP"/>
    <property type="match status" value="1"/>
</dbReference>
<dbReference type="RefSeq" id="WP_131956999.1">
    <property type="nucleotide sequence ID" value="NZ_SMFL01000002.1"/>
</dbReference>
<feature type="domain" description="Response regulatory" evidence="7">
    <location>
        <begin position="4"/>
        <end position="120"/>
    </location>
</feature>
<keyword evidence="3" id="KW-0238">DNA-binding</keyword>
<dbReference type="InterPro" id="IPR016032">
    <property type="entry name" value="Sig_transdc_resp-reg_C-effctor"/>
</dbReference>
<dbReference type="InterPro" id="IPR001789">
    <property type="entry name" value="Sig_transdc_resp-reg_receiver"/>
</dbReference>
<dbReference type="GO" id="GO:0000160">
    <property type="term" value="P:phosphorelay signal transduction system"/>
    <property type="evidence" value="ECO:0007669"/>
    <property type="project" value="InterPro"/>
</dbReference>
<dbReference type="Pfam" id="PF00072">
    <property type="entry name" value="Response_reg"/>
    <property type="match status" value="1"/>
</dbReference>
<evidence type="ECO:0000256" key="5">
    <source>
        <dbReference type="PROSITE-ProRule" id="PRU00169"/>
    </source>
</evidence>
<organism evidence="8 9">
    <name type="scientific">Dyadobacter psychrotolerans</name>
    <dbReference type="NCBI Taxonomy" id="2541721"/>
    <lineage>
        <taxon>Bacteria</taxon>
        <taxon>Pseudomonadati</taxon>
        <taxon>Bacteroidota</taxon>
        <taxon>Cytophagia</taxon>
        <taxon>Cytophagales</taxon>
        <taxon>Spirosomataceae</taxon>
        <taxon>Dyadobacter</taxon>
    </lineage>
</organism>
<dbReference type="SUPFAM" id="SSF46894">
    <property type="entry name" value="C-terminal effector domain of the bipartite response regulators"/>
    <property type="match status" value="1"/>
</dbReference>
<proteinExistence type="predicted"/>
<evidence type="ECO:0000256" key="3">
    <source>
        <dbReference type="ARBA" id="ARBA00023125"/>
    </source>
</evidence>
<dbReference type="InterPro" id="IPR011006">
    <property type="entry name" value="CheY-like_superfamily"/>
</dbReference>
<dbReference type="SMART" id="SM00421">
    <property type="entry name" value="HTH_LUXR"/>
    <property type="match status" value="1"/>
</dbReference>
<feature type="domain" description="HTH luxR-type" evidence="6">
    <location>
        <begin position="147"/>
        <end position="212"/>
    </location>
</feature>
<dbReference type="InterPro" id="IPR039420">
    <property type="entry name" value="WalR-like"/>
</dbReference>
<dbReference type="SUPFAM" id="SSF52172">
    <property type="entry name" value="CheY-like"/>
    <property type="match status" value="1"/>
</dbReference>
<dbReference type="SMART" id="SM00448">
    <property type="entry name" value="REC"/>
    <property type="match status" value="1"/>
</dbReference>
<evidence type="ECO:0000259" key="6">
    <source>
        <dbReference type="PROSITE" id="PS50043"/>
    </source>
</evidence>
<dbReference type="OrthoDB" id="9797341at2"/>
<dbReference type="PROSITE" id="PS50043">
    <property type="entry name" value="HTH_LUXR_2"/>
    <property type="match status" value="1"/>
</dbReference>
<evidence type="ECO:0000256" key="1">
    <source>
        <dbReference type="ARBA" id="ARBA00022553"/>
    </source>
</evidence>
<dbReference type="PANTHER" id="PTHR43214">
    <property type="entry name" value="TWO-COMPONENT RESPONSE REGULATOR"/>
    <property type="match status" value="1"/>
</dbReference>
<dbReference type="InterPro" id="IPR058245">
    <property type="entry name" value="NreC/VraR/RcsB-like_REC"/>
</dbReference>
<dbReference type="CDD" id="cd06170">
    <property type="entry name" value="LuxR_C_like"/>
    <property type="match status" value="1"/>
</dbReference>
<evidence type="ECO:0000256" key="2">
    <source>
        <dbReference type="ARBA" id="ARBA00023015"/>
    </source>
</evidence>
<keyword evidence="9" id="KW-1185">Reference proteome</keyword>
<reference evidence="8 9" key="1">
    <citation type="submission" date="2019-03" db="EMBL/GenBank/DDBJ databases">
        <title>Dyadobacter AR-3-6 sp. nov., isolated from arctic soil.</title>
        <authorList>
            <person name="Chaudhary D.K."/>
        </authorList>
    </citation>
    <scope>NUCLEOTIDE SEQUENCE [LARGE SCALE GENOMIC DNA]</scope>
    <source>
        <strain evidence="8 9">AR-3-6</strain>
    </source>
</reference>
<accession>A0A4R5E0F8</accession>
<comment type="caution">
    <text evidence="8">The sequence shown here is derived from an EMBL/GenBank/DDBJ whole genome shotgun (WGS) entry which is preliminary data.</text>
</comment>
<name>A0A4R5E0F8_9BACT</name>
<dbReference type="PRINTS" id="PR00038">
    <property type="entry name" value="HTHLUXR"/>
</dbReference>
<sequence>MPVRVLIVDDHQIILDSLSLLISTIPQVEIVGKLNESRSVADFLEVYPVDILITDFTMPYLTGIDLTLQLRPLYPKLKILMLTVSEDAETIRQAFQAGITGYVMKKASRAELETALMTVASGTKYFSEAVMKELLNPNDGSLSTEVLPSEPVAVTSRELEIIKLIAQEFSTSEIAEKLFISFGTVETHRHNILRKLNVKNSIGITKYAIRYKLI</sequence>
<keyword evidence="1 5" id="KW-0597">Phosphoprotein</keyword>
<protein>
    <submittedName>
        <fullName evidence="8">Response regulator transcription factor</fullName>
    </submittedName>
</protein>
<dbReference type="CDD" id="cd17535">
    <property type="entry name" value="REC_NarL-like"/>
    <property type="match status" value="1"/>
</dbReference>